<protein>
    <submittedName>
        <fullName evidence="1">Uncharacterized protein</fullName>
    </submittedName>
</protein>
<comment type="caution">
    <text evidence="1">The sequence shown here is derived from an EMBL/GenBank/DDBJ whole genome shotgun (WGS) entry which is preliminary data.</text>
</comment>
<dbReference type="EMBL" id="QGNW01000115">
    <property type="protein sequence ID" value="RVW95335.1"/>
    <property type="molecule type" value="Genomic_DNA"/>
</dbReference>
<reference evidence="1 2" key="1">
    <citation type="journal article" date="2018" name="PLoS Genet.">
        <title>Population sequencing reveals clonal diversity and ancestral inbreeding in the grapevine cultivar Chardonnay.</title>
        <authorList>
            <person name="Roach M.J."/>
            <person name="Johnson D.L."/>
            <person name="Bohlmann J."/>
            <person name="van Vuuren H.J."/>
            <person name="Jones S.J."/>
            <person name="Pretorius I.S."/>
            <person name="Schmidt S.A."/>
            <person name="Borneman A.R."/>
        </authorList>
    </citation>
    <scope>NUCLEOTIDE SEQUENCE [LARGE SCALE GENOMIC DNA]</scope>
    <source>
        <strain evidence="2">cv. Chardonnay</strain>
        <tissue evidence="1">Leaf</tissue>
    </source>
</reference>
<accession>A0A438IF08</accession>
<evidence type="ECO:0000313" key="2">
    <source>
        <dbReference type="Proteomes" id="UP000288805"/>
    </source>
</evidence>
<organism evidence="1 2">
    <name type="scientific">Vitis vinifera</name>
    <name type="common">Grape</name>
    <dbReference type="NCBI Taxonomy" id="29760"/>
    <lineage>
        <taxon>Eukaryota</taxon>
        <taxon>Viridiplantae</taxon>
        <taxon>Streptophyta</taxon>
        <taxon>Embryophyta</taxon>
        <taxon>Tracheophyta</taxon>
        <taxon>Spermatophyta</taxon>
        <taxon>Magnoliopsida</taxon>
        <taxon>eudicotyledons</taxon>
        <taxon>Gunneridae</taxon>
        <taxon>Pentapetalae</taxon>
        <taxon>rosids</taxon>
        <taxon>Vitales</taxon>
        <taxon>Vitaceae</taxon>
        <taxon>Viteae</taxon>
        <taxon>Vitis</taxon>
    </lineage>
</organism>
<gene>
    <name evidence="1" type="ORF">CK203_034156</name>
</gene>
<dbReference type="Proteomes" id="UP000288805">
    <property type="component" value="Unassembled WGS sequence"/>
</dbReference>
<name>A0A438IF08_VITVI</name>
<sequence>MLSSLSMLMTTLKRDECMFFHDYLLDNRYLWRQQDMILLESPITIATFEMGTHATTHMNPFGGVGVTLRRKHPFPFVLAVDAAAVGHVDLPRKYKAVVLAVEGAIFKHSRNAISDVVLGLQCSHKGGNGGIGAALQWMQPVPIVATITSLSERMQPVPLAVACMALLGMKQSTAEN</sequence>
<proteinExistence type="predicted"/>
<evidence type="ECO:0000313" key="1">
    <source>
        <dbReference type="EMBL" id="RVW95335.1"/>
    </source>
</evidence>
<dbReference type="AlphaFoldDB" id="A0A438IF08"/>